<dbReference type="PANTHER" id="PTHR43072">
    <property type="entry name" value="N-ACETYLTRANSFERASE"/>
    <property type="match status" value="1"/>
</dbReference>
<reference evidence="6 7" key="1">
    <citation type="submission" date="2016-11" db="EMBL/GenBank/DDBJ databases">
        <authorList>
            <person name="Jaros S."/>
            <person name="Januszkiewicz K."/>
            <person name="Wedrychowicz H."/>
        </authorList>
    </citation>
    <scope>NUCLEOTIDE SEQUENCE [LARGE SCALE GENOMIC DNA]</scope>
    <source>
        <strain evidence="6 7">DSM 19436</strain>
    </source>
</reference>
<proteinExistence type="predicted"/>
<dbReference type="GO" id="GO:0016747">
    <property type="term" value="F:acyltransferase activity, transferring groups other than amino-acyl groups"/>
    <property type="evidence" value="ECO:0007669"/>
    <property type="project" value="InterPro"/>
</dbReference>
<evidence type="ECO:0000313" key="6">
    <source>
        <dbReference type="EMBL" id="SHF67986.1"/>
    </source>
</evidence>
<comment type="catalytic activity">
    <reaction evidence="4">
        <text>L-methionine sulfone + acetyl-CoA = N-acetyl-L-methionine sulfone + CoA + H(+)</text>
        <dbReference type="Rhea" id="RHEA:47656"/>
        <dbReference type="ChEBI" id="CHEBI:15378"/>
        <dbReference type="ChEBI" id="CHEBI:57287"/>
        <dbReference type="ChEBI" id="CHEBI:57288"/>
        <dbReference type="ChEBI" id="CHEBI:87824"/>
        <dbReference type="ChEBI" id="CHEBI:87825"/>
    </reaction>
</comment>
<gene>
    <name evidence="6" type="ORF">SAMN02745157_2730</name>
</gene>
<protein>
    <submittedName>
        <fullName evidence="6">Phosphinothricin acetyltransferase</fullName>
    </submittedName>
</protein>
<evidence type="ECO:0000313" key="7">
    <source>
        <dbReference type="Proteomes" id="UP000184485"/>
    </source>
</evidence>
<sequence>MDIRMAGEADLPAILGIYNDAVVNTTAIWNDDTVDLENRRAWFTARRGQGYPVFVAIEGDAVLGYASYGDFRPFQGYRFTVENSVYVASEARGKGAGAALLAALVTHAAAADKHVMIAAITAGNEASIRLHARQGFVATGRLSEVGYKFGAYLDLILMEKRLAGSSSPAP</sequence>
<dbReference type="Gene3D" id="3.40.630.30">
    <property type="match status" value="1"/>
</dbReference>
<feature type="domain" description="N-acetyltransferase" evidence="5">
    <location>
        <begin position="1"/>
        <end position="163"/>
    </location>
</feature>
<name>A0A1M5DM53_9HYPH</name>
<dbReference type="PANTHER" id="PTHR43072:SF23">
    <property type="entry name" value="UPF0039 PROTEIN C11D3.02C"/>
    <property type="match status" value="1"/>
</dbReference>
<dbReference type="InterPro" id="IPR016181">
    <property type="entry name" value="Acyl_CoA_acyltransferase"/>
</dbReference>
<comment type="catalytic activity">
    <reaction evidence="3">
        <text>L-methionine sulfoximine + acetyl-CoA = N-acetyl-L-methionine sulfoximine + CoA + H(+)</text>
        <dbReference type="Rhea" id="RHEA:47660"/>
        <dbReference type="ChEBI" id="CHEBI:15378"/>
        <dbReference type="ChEBI" id="CHEBI:57287"/>
        <dbReference type="ChEBI" id="CHEBI:57288"/>
        <dbReference type="ChEBI" id="CHEBI:87826"/>
        <dbReference type="ChEBI" id="CHEBI:87827"/>
    </reaction>
</comment>
<evidence type="ECO:0000256" key="4">
    <source>
        <dbReference type="ARBA" id="ARBA00051334"/>
    </source>
</evidence>
<dbReference type="OrthoDB" id="5459937at2"/>
<organism evidence="6 7">
    <name type="scientific">Kaistia soli DSM 19436</name>
    <dbReference type="NCBI Taxonomy" id="1122133"/>
    <lineage>
        <taxon>Bacteria</taxon>
        <taxon>Pseudomonadati</taxon>
        <taxon>Pseudomonadota</taxon>
        <taxon>Alphaproteobacteria</taxon>
        <taxon>Hyphomicrobiales</taxon>
        <taxon>Kaistiaceae</taxon>
        <taxon>Kaistia</taxon>
    </lineage>
</organism>
<dbReference type="InterPro" id="IPR000182">
    <property type="entry name" value="GNAT_dom"/>
</dbReference>
<keyword evidence="2" id="KW-0012">Acyltransferase</keyword>
<keyword evidence="1 6" id="KW-0808">Transferase</keyword>
<evidence type="ECO:0000256" key="1">
    <source>
        <dbReference type="ARBA" id="ARBA00022679"/>
    </source>
</evidence>
<dbReference type="AlphaFoldDB" id="A0A1M5DM53"/>
<evidence type="ECO:0000256" key="3">
    <source>
        <dbReference type="ARBA" id="ARBA00050603"/>
    </source>
</evidence>
<evidence type="ECO:0000259" key="5">
    <source>
        <dbReference type="PROSITE" id="PS51186"/>
    </source>
</evidence>
<dbReference type="PROSITE" id="PS51186">
    <property type="entry name" value="GNAT"/>
    <property type="match status" value="1"/>
</dbReference>
<dbReference type="Proteomes" id="UP000184485">
    <property type="component" value="Unassembled WGS sequence"/>
</dbReference>
<dbReference type="Pfam" id="PF00583">
    <property type="entry name" value="Acetyltransf_1"/>
    <property type="match status" value="1"/>
</dbReference>
<evidence type="ECO:0000256" key="2">
    <source>
        <dbReference type="ARBA" id="ARBA00023315"/>
    </source>
</evidence>
<dbReference type="RefSeq" id="WP_073053528.1">
    <property type="nucleotide sequence ID" value="NZ_FQUP01000002.1"/>
</dbReference>
<dbReference type="SUPFAM" id="SSF55729">
    <property type="entry name" value="Acyl-CoA N-acyltransferases (Nat)"/>
    <property type="match status" value="1"/>
</dbReference>
<accession>A0A1M5DM53</accession>
<keyword evidence="7" id="KW-1185">Reference proteome</keyword>
<dbReference type="STRING" id="1122133.SAMN02745157_2730"/>
<dbReference type="EMBL" id="FQUP01000002">
    <property type="protein sequence ID" value="SHF67986.1"/>
    <property type="molecule type" value="Genomic_DNA"/>
</dbReference>
<dbReference type="FunFam" id="3.40.630.30:FF:000026">
    <property type="entry name" value="Phosphinothricin acetyltransferase"/>
    <property type="match status" value="1"/>
</dbReference>